<evidence type="ECO:0000256" key="9">
    <source>
        <dbReference type="SAM" id="Coils"/>
    </source>
</evidence>
<dbReference type="Gene3D" id="1.10.287.950">
    <property type="entry name" value="Methyl-accepting chemotaxis protein"/>
    <property type="match status" value="1"/>
</dbReference>
<protein>
    <recommendedName>
        <fullName evidence="11">Methyl-accepting transducer domain-containing protein</fullName>
    </recommendedName>
</protein>
<evidence type="ECO:0000259" key="11">
    <source>
        <dbReference type="PROSITE" id="PS50111"/>
    </source>
</evidence>
<keyword evidence="9" id="KW-0175">Coiled coil</keyword>
<dbReference type="GO" id="GO:0006935">
    <property type="term" value="P:chemotaxis"/>
    <property type="evidence" value="ECO:0007669"/>
    <property type="project" value="UniProtKB-ARBA"/>
</dbReference>
<keyword evidence="5 10" id="KW-1133">Transmembrane helix</keyword>
<dbReference type="PANTHER" id="PTHR32089">
    <property type="entry name" value="METHYL-ACCEPTING CHEMOTAXIS PROTEIN MCPB"/>
    <property type="match status" value="1"/>
</dbReference>
<keyword evidence="7 8" id="KW-0807">Transducer</keyword>
<comment type="caution">
    <text evidence="12">The sequence shown here is derived from an EMBL/GenBank/DDBJ whole genome shotgun (WGS) entry which is preliminary data.</text>
</comment>
<evidence type="ECO:0000256" key="10">
    <source>
        <dbReference type="SAM" id="Phobius"/>
    </source>
</evidence>
<feature type="coiled-coil region" evidence="9">
    <location>
        <begin position="280"/>
        <end position="345"/>
    </location>
</feature>
<keyword evidence="2" id="KW-1003">Cell membrane</keyword>
<feature type="transmembrane region" description="Helical" evidence="10">
    <location>
        <begin position="39"/>
        <end position="58"/>
    </location>
</feature>
<dbReference type="SUPFAM" id="SSF58104">
    <property type="entry name" value="Methyl-accepting chemotaxis protein (MCP) signaling domain"/>
    <property type="match status" value="1"/>
</dbReference>
<dbReference type="AlphaFoldDB" id="A0A2I0CTX1"/>
<feature type="transmembrane region" description="Helical" evidence="10">
    <location>
        <begin position="64"/>
        <end position="83"/>
    </location>
</feature>
<accession>A0A2I0CTX1</accession>
<feature type="transmembrane region" description="Helical" evidence="10">
    <location>
        <begin position="139"/>
        <end position="155"/>
    </location>
</feature>
<dbReference type="GO" id="GO:0007165">
    <property type="term" value="P:signal transduction"/>
    <property type="evidence" value="ECO:0007669"/>
    <property type="project" value="UniProtKB-KW"/>
</dbReference>
<dbReference type="GO" id="GO:0005886">
    <property type="term" value="C:plasma membrane"/>
    <property type="evidence" value="ECO:0007669"/>
    <property type="project" value="UniProtKB-SubCell"/>
</dbReference>
<dbReference type="EMBL" id="PIYS01000003">
    <property type="protein sequence ID" value="PKF72813.1"/>
    <property type="molecule type" value="Genomic_DNA"/>
</dbReference>
<dbReference type="Pfam" id="PF00015">
    <property type="entry name" value="MCPsignal"/>
    <property type="match status" value="1"/>
</dbReference>
<dbReference type="Proteomes" id="UP000242861">
    <property type="component" value="Unassembled WGS sequence"/>
</dbReference>
<evidence type="ECO:0000256" key="8">
    <source>
        <dbReference type="PROSITE-ProRule" id="PRU00284"/>
    </source>
</evidence>
<evidence type="ECO:0000313" key="13">
    <source>
        <dbReference type="Proteomes" id="UP000242861"/>
    </source>
</evidence>
<dbReference type="PANTHER" id="PTHR32089:SF112">
    <property type="entry name" value="LYSOZYME-LIKE PROTEIN-RELATED"/>
    <property type="match status" value="1"/>
</dbReference>
<dbReference type="PROSITE" id="PS50111">
    <property type="entry name" value="CHEMOTAXIS_TRANSDUC_2"/>
    <property type="match status" value="1"/>
</dbReference>
<feature type="transmembrane region" description="Helical" evidence="10">
    <location>
        <begin position="90"/>
        <end position="112"/>
    </location>
</feature>
<evidence type="ECO:0000256" key="1">
    <source>
        <dbReference type="ARBA" id="ARBA00004236"/>
    </source>
</evidence>
<feature type="domain" description="Methyl-accepting transducer" evidence="11">
    <location>
        <begin position="237"/>
        <end position="473"/>
    </location>
</feature>
<keyword evidence="4 10" id="KW-0812">Transmembrane</keyword>
<dbReference type="InterPro" id="IPR004089">
    <property type="entry name" value="MCPsignal_dom"/>
</dbReference>
<feature type="transmembrane region" description="Helical" evidence="10">
    <location>
        <begin position="175"/>
        <end position="194"/>
    </location>
</feature>
<evidence type="ECO:0000256" key="3">
    <source>
        <dbReference type="ARBA" id="ARBA00022481"/>
    </source>
</evidence>
<organism evidence="12 13">
    <name type="scientific">Pseudomonas fluvialis</name>
    <dbReference type="NCBI Taxonomy" id="1793966"/>
    <lineage>
        <taxon>Bacteria</taxon>
        <taxon>Pseudomonadati</taxon>
        <taxon>Pseudomonadota</taxon>
        <taxon>Gammaproteobacteria</taxon>
        <taxon>Pseudomonadales</taxon>
        <taxon>Pseudomonadaceae</taxon>
        <taxon>Pseudomonas</taxon>
    </lineage>
</organism>
<gene>
    <name evidence="12" type="ORF">CW360_03640</name>
</gene>
<comment type="subcellular location">
    <subcellularLocation>
        <location evidence="1">Cell membrane</location>
    </subcellularLocation>
</comment>
<reference evidence="13" key="1">
    <citation type="submission" date="2017-12" db="EMBL/GenBank/DDBJ databases">
        <authorList>
            <person name="Yu X.-Y."/>
        </authorList>
    </citation>
    <scope>NUCLEOTIDE SEQUENCE [LARGE SCALE GENOMIC DNA]</scope>
    <source>
        <strain evidence="13">ZYSR67-Z</strain>
    </source>
</reference>
<name>A0A2I0CTX1_9PSED</name>
<evidence type="ECO:0000256" key="5">
    <source>
        <dbReference type="ARBA" id="ARBA00022989"/>
    </source>
</evidence>
<sequence>MPILHKAHEWSFFMQQGLLARFIPSQLTDQASILQARTLAFSGLCSLVIGLYSCIKWGRLGNEALAYGSLLLVLGMPLMLFLLRSAWLPVAAVANVALTCMASYSMILIYQLGGLHSAHLYWPAVMIVFAYLMAGPRSAAVWGLLQALFVFWLIRLERSGANLPVFELSPRDAAVNIYSGFLLPILTLWLAQWYTARLRQQAFGEAAEGVEEARRNAAQASRNQEQLGSLVEEVRQGANSLLHMAQQLQDTLGGIRQRCQSIDQDVQHQADAMQQLDAAVHEVLQQLANSTTQMQQLNQQTEQSTTQMQQCAARMGDAEQSMQAIEQSNQRIAEAMQMISAIAQQTNLLALNAAIEAARAGEHGRGFAVVADEVRNLSQRSNQTADTVQGVLEASQGIVATGVNQVGQAGSTILDNAARSAEISSSIAEQRQTLDNAHSQLVEVREHSASQRAASQRQREASAELLAAQGELSELGQRLAALSQQLHQRINH</sequence>
<evidence type="ECO:0000256" key="4">
    <source>
        <dbReference type="ARBA" id="ARBA00022692"/>
    </source>
</evidence>
<proteinExistence type="predicted"/>
<evidence type="ECO:0000256" key="6">
    <source>
        <dbReference type="ARBA" id="ARBA00023136"/>
    </source>
</evidence>
<evidence type="ECO:0000313" key="12">
    <source>
        <dbReference type="EMBL" id="PKF72813.1"/>
    </source>
</evidence>
<evidence type="ECO:0000256" key="2">
    <source>
        <dbReference type="ARBA" id="ARBA00022475"/>
    </source>
</evidence>
<evidence type="ECO:0000256" key="7">
    <source>
        <dbReference type="ARBA" id="ARBA00023224"/>
    </source>
</evidence>
<keyword evidence="3" id="KW-0488">Methylation</keyword>
<dbReference type="SMART" id="SM00283">
    <property type="entry name" value="MA"/>
    <property type="match status" value="1"/>
</dbReference>
<keyword evidence="6 10" id="KW-0472">Membrane</keyword>
<feature type="coiled-coil region" evidence="9">
    <location>
        <begin position="427"/>
        <end position="485"/>
    </location>
</feature>